<name>A0ABT3X6H9_9BACL</name>
<dbReference type="PANTHER" id="PTHR40072">
    <property type="entry name" value="MOLYBDOPTERIN-GUANINE DINUCLEOTIDE BIOSYNTHESIS ADAPTER PROTEIN-RELATED"/>
    <property type="match status" value="1"/>
</dbReference>
<dbReference type="SUPFAM" id="SSF52540">
    <property type="entry name" value="P-loop containing nucleoside triphosphate hydrolases"/>
    <property type="match status" value="1"/>
</dbReference>
<gene>
    <name evidence="2" type="primary">mobB</name>
    <name evidence="2" type="ORF">OS242_19115</name>
</gene>
<dbReference type="InterPro" id="IPR027417">
    <property type="entry name" value="P-loop_NTPase"/>
</dbReference>
<dbReference type="Gene3D" id="3.40.50.300">
    <property type="entry name" value="P-loop containing nucleotide triphosphate hydrolases"/>
    <property type="match status" value="1"/>
</dbReference>
<protein>
    <submittedName>
        <fullName evidence="2">Molybdopterin-guanine dinucleotide biosynthesis protein B</fullName>
    </submittedName>
</protein>
<dbReference type="RefSeq" id="WP_267153302.1">
    <property type="nucleotide sequence ID" value="NZ_JAPMLT010000015.1"/>
</dbReference>
<comment type="caution">
    <text evidence="2">The sequence shown here is derived from an EMBL/GenBank/DDBJ whole genome shotgun (WGS) entry which is preliminary data.</text>
</comment>
<evidence type="ECO:0000313" key="3">
    <source>
        <dbReference type="Proteomes" id="UP001208017"/>
    </source>
</evidence>
<dbReference type="PANTHER" id="PTHR40072:SF1">
    <property type="entry name" value="MOLYBDOPTERIN-GUANINE DINUCLEOTIDE BIOSYNTHESIS ADAPTER PROTEIN"/>
    <property type="match status" value="1"/>
</dbReference>
<dbReference type="Pfam" id="PF03205">
    <property type="entry name" value="MobB"/>
    <property type="match status" value="1"/>
</dbReference>
<dbReference type="Proteomes" id="UP001208017">
    <property type="component" value="Unassembled WGS sequence"/>
</dbReference>
<dbReference type="CDD" id="cd03116">
    <property type="entry name" value="MobB"/>
    <property type="match status" value="1"/>
</dbReference>
<reference evidence="2 3" key="1">
    <citation type="submission" date="2022-11" db="EMBL/GenBank/DDBJ databases">
        <title>Study of microbial diversity in lake waters.</title>
        <authorList>
            <person name="Zhang J."/>
        </authorList>
    </citation>
    <scope>NUCLEOTIDE SEQUENCE [LARGE SCALE GENOMIC DNA]</scope>
    <source>
        <strain evidence="2 3">DT12</strain>
    </source>
</reference>
<evidence type="ECO:0000313" key="2">
    <source>
        <dbReference type="EMBL" id="MCX7572051.1"/>
    </source>
</evidence>
<keyword evidence="3" id="KW-1185">Reference proteome</keyword>
<proteinExistence type="predicted"/>
<accession>A0ABT3X6H9</accession>
<sequence length="174" mass="19110">MSRVPAVAVVGYKNTGKTTLVARLVAAFQQEGCRVGTCKHDGGHDFEYDRPGTDSQQHREAGAAVTLLASRTKAVLGMFYGEQGQPEPELETWLDLLSAPEHGLDLILVEGWKRSDLPKIVLLGPEKIERITNVLAYAADCKGSSIADDGRQVYDREDIDSFVQLIKEQVLGKR</sequence>
<dbReference type="NCBIfam" id="TIGR00176">
    <property type="entry name" value="mobB"/>
    <property type="match status" value="1"/>
</dbReference>
<dbReference type="InterPro" id="IPR004435">
    <property type="entry name" value="MobB_dom"/>
</dbReference>
<feature type="domain" description="Molybdopterin-guanine dinucleotide biosynthesis protein B (MobB)" evidence="1">
    <location>
        <begin position="7"/>
        <end position="127"/>
    </location>
</feature>
<dbReference type="InterPro" id="IPR052539">
    <property type="entry name" value="MGD_biosynthesis_adapter"/>
</dbReference>
<dbReference type="EMBL" id="JAPMLT010000015">
    <property type="protein sequence ID" value="MCX7572051.1"/>
    <property type="molecule type" value="Genomic_DNA"/>
</dbReference>
<organism evidence="2 3">
    <name type="scientific">Tumebacillus lacus</name>
    <dbReference type="NCBI Taxonomy" id="2995335"/>
    <lineage>
        <taxon>Bacteria</taxon>
        <taxon>Bacillati</taxon>
        <taxon>Bacillota</taxon>
        <taxon>Bacilli</taxon>
        <taxon>Bacillales</taxon>
        <taxon>Alicyclobacillaceae</taxon>
        <taxon>Tumebacillus</taxon>
    </lineage>
</organism>
<evidence type="ECO:0000259" key="1">
    <source>
        <dbReference type="Pfam" id="PF03205"/>
    </source>
</evidence>